<comment type="subcellular location">
    <subcellularLocation>
        <location evidence="1">Membrane</location>
        <topology evidence="1">Single-pass membrane protein</topology>
    </subcellularLocation>
</comment>
<keyword evidence="7" id="KW-0472">Membrane</keyword>
<dbReference type="OrthoDB" id="7889197at2"/>
<evidence type="ECO:0000313" key="9">
    <source>
        <dbReference type="Proteomes" id="UP000049983"/>
    </source>
</evidence>
<comment type="function">
    <text evidence="6">Has immunoglobulin-binding and hemagglutination properties, and can bind to mannose. Essential for virulence. May be involved in LPS biosynthesis or polysaccharide transport.</text>
</comment>
<keyword evidence="7" id="KW-1133">Transmembrane helix</keyword>
<evidence type="ECO:0000256" key="7">
    <source>
        <dbReference type="SAM" id="Phobius"/>
    </source>
</evidence>
<dbReference type="GO" id="GO:0016020">
    <property type="term" value="C:membrane"/>
    <property type="evidence" value="ECO:0007669"/>
    <property type="project" value="UniProtKB-SubCell"/>
</dbReference>
<dbReference type="AlphaFoldDB" id="A0A0M7AF74"/>
<evidence type="ECO:0000256" key="1">
    <source>
        <dbReference type="ARBA" id="ARBA00004167"/>
    </source>
</evidence>
<evidence type="ECO:0000256" key="3">
    <source>
        <dbReference type="ARBA" id="ARBA00020552"/>
    </source>
</evidence>
<dbReference type="Proteomes" id="UP000049983">
    <property type="component" value="Unassembled WGS sequence"/>
</dbReference>
<dbReference type="GO" id="GO:0030246">
    <property type="term" value="F:carbohydrate binding"/>
    <property type="evidence" value="ECO:0007669"/>
    <property type="project" value="UniProtKB-KW"/>
</dbReference>
<dbReference type="InterPro" id="IPR012413">
    <property type="entry name" value="BA14K"/>
</dbReference>
<evidence type="ECO:0000256" key="2">
    <source>
        <dbReference type="ARBA" id="ARBA00010270"/>
    </source>
</evidence>
<evidence type="ECO:0000313" key="8">
    <source>
        <dbReference type="EMBL" id="CTQ73795.1"/>
    </source>
</evidence>
<dbReference type="STRING" id="311410.LA5095_00655"/>
<comment type="similarity">
    <text evidence="2">Belongs to the BA14k family.</text>
</comment>
<reference evidence="9" key="1">
    <citation type="submission" date="2015-07" db="EMBL/GenBank/DDBJ databases">
        <authorList>
            <person name="Rodrigo-Torres Lidia"/>
            <person name="Arahal R.David."/>
        </authorList>
    </citation>
    <scope>NUCLEOTIDE SEQUENCE [LARGE SCALE GENOMIC DNA]</scope>
    <source>
        <strain evidence="9">CECT 5096</strain>
    </source>
</reference>
<keyword evidence="7" id="KW-0812">Transmembrane</keyword>
<proteinExistence type="inferred from homology"/>
<keyword evidence="5" id="KW-0430">Lectin</keyword>
<gene>
    <name evidence="8" type="ORF">LA5096_03795</name>
</gene>
<protein>
    <recommendedName>
        <fullName evidence="3">Lectin-like protein BA14k</fullName>
    </recommendedName>
</protein>
<dbReference type="Pfam" id="PF07886">
    <property type="entry name" value="BA14K"/>
    <property type="match status" value="1"/>
</dbReference>
<keyword evidence="4" id="KW-1003">Cell membrane</keyword>
<name>A0A0M7AF74_9HYPH</name>
<sequence>MFDLIKGPVKSGKVAKLLKSCSLALVLAFGGTGLVTMAFPEPAEADAFYVGTGGVGFAFGTGGYRGGVFYGYRGGFAGPPFRPYGPPYYYPPYDRRAYPYRSRVYVAPRRYVRPPLYIAPRGRHVGQPQRVPFTKTGLAPFTPQWVAYCSRKFKSFNPNTGTYLAYSGRYRFCR</sequence>
<accession>A0A0M7AF74</accession>
<dbReference type="EMBL" id="CXWC01000011">
    <property type="protein sequence ID" value="CTQ73795.1"/>
    <property type="molecule type" value="Genomic_DNA"/>
</dbReference>
<keyword evidence="9" id="KW-1185">Reference proteome</keyword>
<evidence type="ECO:0000256" key="5">
    <source>
        <dbReference type="ARBA" id="ARBA00022734"/>
    </source>
</evidence>
<evidence type="ECO:0000256" key="4">
    <source>
        <dbReference type="ARBA" id="ARBA00022475"/>
    </source>
</evidence>
<organism evidence="8 9">
    <name type="scientific">Roseibium album</name>
    <dbReference type="NCBI Taxonomy" id="311410"/>
    <lineage>
        <taxon>Bacteria</taxon>
        <taxon>Pseudomonadati</taxon>
        <taxon>Pseudomonadota</taxon>
        <taxon>Alphaproteobacteria</taxon>
        <taxon>Hyphomicrobiales</taxon>
        <taxon>Stappiaceae</taxon>
        <taxon>Roseibium</taxon>
    </lineage>
</organism>
<evidence type="ECO:0000256" key="6">
    <source>
        <dbReference type="ARBA" id="ARBA00025321"/>
    </source>
</evidence>
<feature type="transmembrane region" description="Helical" evidence="7">
    <location>
        <begin position="21"/>
        <end position="39"/>
    </location>
</feature>